<reference evidence="2 3" key="1">
    <citation type="submission" date="2019-12" db="EMBL/GenBank/DDBJ databases">
        <title>Whole genome shotgun sequence of Streptomyces hygroscopicus subsp. glebosus NBRC 13786.</title>
        <authorList>
            <person name="Ichikawa N."/>
            <person name="Kimura A."/>
            <person name="Kitahashi Y."/>
            <person name="Komaki H."/>
            <person name="Tamura T."/>
        </authorList>
    </citation>
    <scope>NUCLEOTIDE SEQUENCE [LARGE SCALE GENOMIC DNA]</scope>
    <source>
        <strain evidence="2 3">NBRC 13786</strain>
    </source>
</reference>
<feature type="region of interest" description="Disordered" evidence="1">
    <location>
        <begin position="50"/>
        <end position="76"/>
    </location>
</feature>
<organism evidence="2 3">
    <name type="scientific">Streptomyces glebosus</name>
    <dbReference type="NCBI Taxonomy" id="249580"/>
    <lineage>
        <taxon>Bacteria</taxon>
        <taxon>Bacillati</taxon>
        <taxon>Actinomycetota</taxon>
        <taxon>Actinomycetes</taxon>
        <taxon>Kitasatosporales</taxon>
        <taxon>Streptomycetaceae</taxon>
        <taxon>Streptomyces</taxon>
    </lineage>
</organism>
<evidence type="ECO:0000313" key="2">
    <source>
        <dbReference type="EMBL" id="GFE12699.1"/>
    </source>
</evidence>
<dbReference type="AlphaFoldDB" id="A0A640SML5"/>
<evidence type="ECO:0000256" key="1">
    <source>
        <dbReference type="SAM" id="MobiDB-lite"/>
    </source>
</evidence>
<keyword evidence="3" id="KW-1185">Reference proteome</keyword>
<dbReference type="Proteomes" id="UP000430079">
    <property type="component" value="Unassembled WGS sequence"/>
</dbReference>
<sequence length="141" mass="15812">MCSQNTQWKHGRTPHGTGHEEFPSPEHRLQPSIAPPNVLGIQGWFGALPQHAGPVQESHSLSRSQRKFDSHGNRERNQNRNLSHYWVDTPLNILLSELSAEFHGTALVLLGCTMVAKWSRVELSWTAGNHPDRTRGVPVGR</sequence>
<name>A0A640SML5_9ACTN</name>
<comment type="caution">
    <text evidence="2">The sequence shown here is derived from an EMBL/GenBank/DDBJ whole genome shotgun (WGS) entry which is preliminary data.</text>
</comment>
<dbReference type="EMBL" id="BLIO01000001">
    <property type="protein sequence ID" value="GFE12699.1"/>
    <property type="molecule type" value="Genomic_DNA"/>
</dbReference>
<feature type="region of interest" description="Disordered" evidence="1">
    <location>
        <begin position="1"/>
        <end position="33"/>
    </location>
</feature>
<protein>
    <submittedName>
        <fullName evidence="2">Uncharacterized protein</fullName>
    </submittedName>
</protein>
<feature type="compositionally biased region" description="Basic and acidic residues" evidence="1">
    <location>
        <begin position="17"/>
        <end position="29"/>
    </location>
</feature>
<gene>
    <name evidence="2" type="ORF">Sgleb_07460</name>
</gene>
<proteinExistence type="predicted"/>
<accession>A0A640SML5</accession>
<feature type="compositionally biased region" description="Basic and acidic residues" evidence="1">
    <location>
        <begin position="66"/>
        <end position="76"/>
    </location>
</feature>
<evidence type="ECO:0000313" key="3">
    <source>
        <dbReference type="Proteomes" id="UP000430079"/>
    </source>
</evidence>